<dbReference type="InterPro" id="IPR002401">
    <property type="entry name" value="Cyt_P450_E_grp-I"/>
</dbReference>
<evidence type="ECO:0000256" key="4">
    <source>
        <dbReference type="ARBA" id="ARBA00010617"/>
    </source>
</evidence>
<dbReference type="Gene3D" id="1.10.630.10">
    <property type="entry name" value="Cytochrome P450"/>
    <property type="match status" value="1"/>
</dbReference>
<dbReference type="EC" id="1.14.14.102" evidence="18"/>
<keyword evidence="14" id="KW-0472">Membrane</keyword>
<evidence type="ECO:0000313" key="21">
    <source>
        <dbReference type="EMBL" id="BBD34740.1"/>
    </source>
</evidence>
<comment type="function">
    <text evidence="16">3'-hydroxylation of (S)-N-methylcoclaurine.</text>
</comment>
<keyword evidence="6" id="KW-0812">Transmembrane</keyword>
<evidence type="ECO:0000256" key="5">
    <source>
        <dbReference type="ARBA" id="ARBA00022617"/>
    </source>
</evidence>
<reference evidence="21" key="1">
    <citation type="journal article" date="2018" name="Plant Cell Physiol.">
        <title>Mining of the Uncharacterized Cytochrome P450 Genes Involved in Alkaloid Biosynthesis in California Poppy Using a Draft Genome Sequence.</title>
        <authorList>
            <person name="Hori K."/>
            <person name="Yamada Y."/>
            <person name="Purwanto R."/>
            <person name="Minakuchi Y."/>
            <person name="Toyoda A."/>
            <person name="Hirakawa H."/>
            <person name="Sato F."/>
        </authorList>
    </citation>
    <scope>NUCLEOTIDE SEQUENCE</scope>
</reference>
<comment type="cofactor">
    <cofactor evidence="1 19">
        <name>heme</name>
        <dbReference type="ChEBI" id="CHEBI:30413"/>
    </cofactor>
</comment>
<evidence type="ECO:0000256" key="1">
    <source>
        <dbReference type="ARBA" id="ARBA00001971"/>
    </source>
</evidence>
<name>A0A2Z6BXS3_ESCCA</name>
<dbReference type="GO" id="GO:0050593">
    <property type="term" value="F:N-methylcoclaurine 3'-monooxygenase activity"/>
    <property type="evidence" value="ECO:0007669"/>
    <property type="project" value="UniProtKB-EC"/>
</dbReference>
<comment type="pathway">
    <text evidence="17">Alkaloid biosynthesis; (S)-reticuline biosynthesis; (S)-reticuline from (S)-norcoclaurine: step 3/4.</text>
</comment>
<dbReference type="PROSITE" id="PS00086">
    <property type="entry name" value="CYTOCHROME_P450"/>
    <property type="match status" value="1"/>
</dbReference>
<evidence type="ECO:0000256" key="2">
    <source>
        <dbReference type="ARBA" id="ARBA00004111"/>
    </source>
</evidence>
<dbReference type="GO" id="GO:0033075">
    <property type="term" value="P:isoquinoline alkaloid biosynthetic process"/>
    <property type="evidence" value="ECO:0007669"/>
    <property type="project" value="UniProtKB-ARBA"/>
</dbReference>
<evidence type="ECO:0000256" key="15">
    <source>
        <dbReference type="ARBA" id="ARBA00050995"/>
    </source>
</evidence>
<feature type="binding site" description="axial binding residue" evidence="19">
    <location>
        <position position="434"/>
    </location>
    <ligand>
        <name>heme</name>
        <dbReference type="ChEBI" id="CHEBI:30413"/>
    </ligand>
    <ligandPart>
        <name>Fe</name>
        <dbReference type="ChEBI" id="CHEBI:18248"/>
    </ligandPart>
</feature>
<evidence type="ECO:0000256" key="17">
    <source>
        <dbReference type="ARBA" id="ARBA00060652"/>
    </source>
</evidence>
<evidence type="ECO:0000256" key="10">
    <source>
        <dbReference type="ARBA" id="ARBA00022989"/>
    </source>
</evidence>
<evidence type="ECO:0000256" key="13">
    <source>
        <dbReference type="ARBA" id="ARBA00023033"/>
    </source>
</evidence>
<dbReference type="InterPro" id="IPR001128">
    <property type="entry name" value="Cyt_P450"/>
</dbReference>
<keyword evidence="13 20" id="KW-0503">Monooxygenase</keyword>
<sequence>MEVVTVALVAVLISSILYLIFGGTHHKNLPPGPKPWPIVGNLLQLSDRPHSQFAELAKIYGDLFTLRLGSETVVVASTPAAAAEIIKTHDRIFSGRYVFQSFRVKNNIENSIVWAQCNDSWKNLRKICRTEIFTQKMIESQAHVRERKCLEMVEYLKGKQGEEVKIVEVIFGTLVNIFGNLIFSQNVFKLGDESSGSTEMKEHLWKMLELGNSTNPADYFPILGRFDLFGHRKEVLDCLQGIYNVWGAMLNERKSAMKLAGYERKNDFVDICLDAGLNDDQINSLFMVSSHDLFGAGTETSASTTEWAITELTRNPQVTAKIRSELQTVVGERPVKESDFPNLPYLQATVKETLRLHPPTPFLLPRLALDTCQVLNYTIPKNCQVMVNAWAIGRDPKNWTDPLTFSPERFLESKVDFKGTDFELIPFGGGRRICPGIPLANQFISLLIATMVHNFEWVLPNGMDPSRLIMEEKFGLTLQKEPPLSIVPKSIA</sequence>
<evidence type="ECO:0000256" key="6">
    <source>
        <dbReference type="ARBA" id="ARBA00022692"/>
    </source>
</evidence>
<evidence type="ECO:0000256" key="18">
    <source>
        <dbReference type="ARBA" id="ARBA00066319"/>
    </source>
</evidence>
<proteinExistence type="inferred from homology"/>
<evidence type="ECO:0000256" key="7">
    <source>
        <dbReference type="ARBA" id="ARBA00022723"/>
    </source>
</evidence>
<evidence type="ECO:0000256" key="20">
    <source>
        <dbReference type="RuleBase" id="RU000461"/>
    </source>
</evidence>
<dbReference type="GO" id="GO:0005506">
    <property type="term" value="F:iron ion binding"/>
    <property type="evidence" value="ECO:0007669"/>
    <property type="project" value="InterPro"/>
</dbReference>
<evidence type="ECO:0000256" key="16">
    <source>
        <dbReference type="ARBA" id="ARBA00058133"/>
    </source>
</evidence>
<dbReference type="GO" id="GO:0005789">
    <property type="term" value="C:endoplasmic reticulum membrane"/>
    <property type="evidence" value="ECO:0007669"/>
    <property type="project" value="UniProtKB-SubCell"/>
</dbReference>
<evidence type="ECO:0000256" key="8">
    <source>
        <dbReference type="ARBA" id="ARBA00022824"/>
    </source>
</evidence>
<dbReference type="PRINTS" id="PR00385">
    <property type="entry name" value="P450"/>
</dbReference>
<organism evidence="21">
    <name type="scientific">Eschscholzia californica subsp. californica</name>
    <dbReference type="NCBI Taxonomy" id="222997"/>
    <lineage>
        <taxon>Eukaryota</taxon>
        <taxon>Viridiplantae</taxon>
        <taxon>Streptophyta</taxon>
        <taxon>Embryophyta</taxon>
        <taxon>Tracheophyta</taxon>
        <taxon>Spermatophyta</taxon>
        <taxon>Magnoliopsida</taxon>
        <taxon>Ranunculales</taxon>
        <taxon>Papaveraceae</taxon>
        <taxon>Papaveroideae</taxon>
        <taxon>Eschscholzia</taxon>
    </lineage>
</organism>
<dbReference type="Pfam" id="PF00067">
    <property type="entry name" value="p450"/>
    <property type="match status" value="1"/>
</dbReference>
<keyword evidence="8" id="KW-0256">Endoplasmic reticulum</keyword>
<keyword evidence="10" id="KW-1133">Transmembrane helix</keyword>
<dbReference type="InterPro" id="IPR036396">
    <property type="entry name" value="Cyt_P450_sf"/>
</dbReference>
<dbReference type="AlphaFoldDB" id="A0A2Z6BXS3"/>
<evidence type="ECO:0000256" key="9">
    <source>
        <dbReference type="ARBA" id="ARBA00022848"/>
    </source>
</evidence>
<keyword evidence="7 19" id="KW-0479">Metal-binding</keyword>
<keyword evidence="11 20" id="KW-0560">Oxidoreductase</keyword>
<evidence type="ECO:0000256" key="14">
    <source>
        <dbReference type="ARBA" id="ARBA00023136"/>
    </source>
</evidence>
<comment type="similarity">
    <text evidence="4 20">Belongs to the cytochrome P450 family.</text>
</comment>
<keyword evidence="12 19" id="KW-0408">Iron</keyword>
<gene>
    <name evidence="21" type="primary">CYP80B5</name>
</gene>
<dbReference type="FunFam" id="1.10.630.10:FF:000126">
    <property type="entry name" value="Predicted protein"/>
    <property type="match status" value="1"/>
</dbReference>
<dbReference type="GO" id="GO:0020037">
    <property type="term" value="F:heme binding"/>
    <property type="evidence" value="ECO:0007669"/>
    <property type="project" value="InterPro"/>
</dbReference>
<dbReference type="PANTHER" id="PTHR47950">
    <property type="entry name" value="CYTOCHROME P450, FAMILY 76, SUBFAMILY C, POLYPEPTIDE 5-RELATED"/>
    <property type="match status" value="1"/>
</dbReference>
<dbReference type="PRINTS" id="PR00463">
    <property type="entry name" value="EP450I"/>
</dbReference>
<dbReference type="InterPro" id="IPR017972">
    <property type="entry name" value="Cyt_P450_CS"/>
</dbReference>
<keyword evidence="5 19" id="KW-0349">Heme</keyword>
<evidence type="ECO:0000256" key="3">
    <source>
        <dbReference type="ARBA" id="ARBA00004389"/>
    </source>
</evidence>
<dbReference type="CDD" id="cd11073">
    <property type="entry name" value="CYP76-like"/>
    <property type="match status" value="1"/>
</dbReference>
<dbReference type="PANTHER" id="PTHR47950:SF49">
    <property type="entry name" value="CYTOCHROME P450"/>
    <property type="match status" value="1"/>
</dbReference>
<dbReference type="SMR" id="A0A2Z6BXS3"/>
<comment type="catalytic activity">
    <reaction evidence="15">
        <text>(S)-N-methylcoclaurine + reduced [NADPH--hemoprotein reductase] + O2 = (S)-3'-hydroxy-N-methylcoclaurine + oxidized [NADPH--hemoprotein reductase] + H2O + H(+)</text>
        <dbReference type="Rhea" id="RHEA:16649"/>
        <dbReference type="Rhea" id="RHEA-COMP:11964"/>
        <dbReference type="Rhea" id="RHEA-COMP:11965"/>
        <dbReference type="ChEBI" id="CHEBI:15377"/>
        <dbReference type="ChEBI" id="CHEBI:15378"/>
        <dbReference type="ChEBI" id="CHEBI:15379"/>
        <dbReference type="ChEBI" id="CHEBI:57618"/>
        <dbReference type="ChEBI" id="CHEBI:57993"/>
        <dbReference type="ChEBI" id="CHEBI:58010"/>
        <dbReference type="ChEBI" id="CHEBI:58210"/>
        <dbReference type="EC" id="1.14.14.102"/>
    </reaction>
</comment>
<dbReference type="EMBL" id="LC316736">
    <property type="protein sequence ID" value="BBD34740.1"/>
    <property type="molecule type" value="Genomic_DNA"/>
</dbReference>
<dbReference type="SUPFAM" id="SSF48264">
    <property type="entry name" value="Cytochrome P450"/>
    <property type="match status" value="1"/>
</dbReference>
<comment type="subcellular location">
    <subcellularLocation>
        <location evidence="3">Endoplasmic reticulum membrane</location>
        <topology evidence="3">Single-pass membrane protein</topology>
    </subcellularLocation>
    <subcellularLocation>
        <location evidence="2">Microsome membrane</location>
        <topology evidence="2">Single-pass membrane protein</topology>
    </subcellularLocation>
</comment>
<evidence type="ECO:0000256" key="11">
    <source>
        <dbReference type="ARBA" id="ARBA00023002"/>
    </source>
</evidence>
<keyword evidence="9" id="KW-0492">Microsome</keyword>
<accession>A0A2Z6BXS3</accession>
<evidence type="ECO:0000256" key="12">
    <source>
        <dbReference type="ARBA" id="ARBA00023004"/>
    </source>
</evidence>
<protein>
    <recommendedName>
        <fullName evidence="18">N-methylcoclaurine 3'-monooxygenase</fullName>
        <ecNumber evidence="18">1.14.14.102</ecNumber>
    </recommendedName>
</protein>
<evidence type="ECO:0000256" key="19">
    <source>
        <dbReference type="PIRSR" id="PIRSR602401-1"/>
    </source>
</evidence>